<dbReference type="AlphaFoldDB" id="A0A2G2Z753"/>
<reference evidence="1 2" key="2">
    <citation type="journal article" date="2017" name="Genome Biol.">
        <title>New reference genome sequences of hot pepper reveal the massive evolution of plant disease-resistance genes by retroduplication.</title>
        <authorList>
            <person name="Kim S."/>
            <person name="Park J."/>
            <person name="Yeom S.I."/>
            <person name="Kim Y.M."/>
            <person name="Seo E."/>
            <person name="Kim K.T."/>
            <person name="Kim M.S."/>
            <person name="Lee J.M."/>
            <person name="Cheong K."/>
            <person name="Shin H.S."/>
            <person name="Kim S.B."/>
            <person name="Han K."/>
            <person name="Lee J."/>
            <person name="Park M."/>
            <person name="Lee H.A."/>
            <person name="Lee H.Y."/>
            <person name="Lee Y."/>
            <person name="Oh S."/>
            <person name="Lee J.H."/>
            <person name="Choi E."/>
            <person name="Choi E."/>
            <person name="Lee S.E."/>
            <person name="Jeon J."/>
            <person name="Kim H."/>
            <person name="Choi G."/>
            <person name="Song H."/>
            <person name="Lee J."/>
            <person name="Lee S.C."/>
            <person name="Kwon J.K."/>
            <person name="Lee H.Y."/>
            <person name="Koo N."/>
            <person name="Hong Y."/>
            <person name="Kim R.W."/>
            <person name="Kang W.H."/>
            <person name="Huh J.H."/>
            <person name="Kang B.C."/>
            <person name="Yang T.J."/>
            <person name="Lee Y.H."/>
            <person name="Bennetzen J.L."/>
            <person name="Choi D."/>
        </authorList>
    </citation>
    <scope>NUCLEOTIDE SEQUENCE [LARGE SCALE GENOMIC DNA]</scope>
    <source>
        <strain evidence="2">cv. CM334</strain>
    </source>
</reference>
<dbReference type="Gramene" id="PHT77837">
    <property type="protein sequence ID" value="PHT77837"/>
    <property type="gene ID" value="T459_15889"/>
</dbReference>
<dbReference type="EMBL" id="AYRZ02000006">
    <property type="protein sequence ID" value="PHT77837.1"/>
    <property type="molecule type" value="Genomic_DNA"/>
</dbReference>
<evidence type="ECO:0000313" key="1">
    <source>
        <dbReference type="EMBL" id="PHT77837.1"/>
    </source>
</evidence>
<sequence length="105" mass="11988">MDPRDIQIFNRDEKTDSQLSFDINENEEGIMDEDNDIELQQILFYSAQFHSGKNSESRSSNAAENANREAKVLASPYIVDCPYVDCTGKLVDDGKEYLIRTCPNF</sequence>
<dbReference type="STRING" id="4072.A0A2G2Z753"/>
<comment type="caution">
    <text evidence="1">The sequence shown here is derived from an EMBL/GenBank/DDBJ whole genome shotgun (WGS) entry which is preliminary data.</text>
</comment>
<name>A0A2G2Z753_CAPAN</name>
<gene>
    <name evidence="1" type="ORF">T459_15889</name>
</gene>
<accession>A0A2G2Z753</accession>
<evidence type="ECO:0000313" key="2">
    <source>
        <dbReference type="Proteomes" id="UP000222542"/>
    </source>
</evidence>
<proteinExistence type="predicted"/>
<keyword evidence="2" id="KW-1185">Reference proteome</keyword>
<protein>
    <submittedName>
        <fullName evidence="1">Uncharacterized protein</fullName>
    </submittedName>
</protein>
<organism evidence="1 2">
    <name type="scientific">Capsicum annuum</name>
    <name type="common">Capsicum pepper</name>
    <dbReference type="NCBI Taxonomy" id="4072"/>
    <lineage>
        <taxon>Eukaryota</taxon>
        <taxon>Viridiplantae</taxon>
        <taxon>Streptophyta</taxon>
        <taxon>Embryophyta</taxon>
        <taxon>Tracheophyta</taxon>
        <taxon>Spermatophyta</taxon>
        <taxon>Magnoliopsida</taxon>
        <taxon>eudicotyledons</taxon>
        <taxon>Gunneridae</taxon>
        <taxon>Pentapetalae</taxon>
        <taxon>asterids</taxon>
        <taxon>lamiids</taxon>
        <taxon>Solanales</taxon>
        <taxon>Solanaceae</taxon>
        <taxon>Solanoideae</taxon>
        <taxon>Capsiceae</taxon>
        <taxon>Capsicum</taxon>
    </lineage>
</organism>
<reference evidence="1 2" key="1">
    <citation type="journal article" date="2014" name="Nat. Genet.">
        <title>Genome sequence of the hot pepper provides insights into the evolution of pungency in Capsicum species.</title>
        <authorList>
            <person name="Kim S."/>
            <person name="Park M."/>
            <person name="Yeom S.I."/>
            <person name="Kim Y.M."/>
            <person name="Lee J.M."/>
            <person name="Lee H.A."/>
            <person name="Seo E."/>
            <person name="Choi J."/>
            <person name="Cheong K."/>
            <person name="Kim K.T."/>
            <person name="Jung K."/>
            <person name="Lee G.W."/>
            <person name="Oh S.K."/>
            <person name="Bae C."/>
            <person name="Kim S.B."/>
            <person name="Lee H.Y."/>
            <person name="Kim S.Y."/>
            <person name="Kim M.S."/>
            <person name="Kang B.C."/>
            <person name="Jo Y.D."/>
            <person name="Yang H.B."/>
            <person name="Jeong H.J."/>
            <person name="Kang W.H."/>
            <person name="Kwon J.K."/>
            <person name="Shin C."/>
            <person name="Lim J.Y."/>
            <person name="Park J.H."/>
            <person name="Huh J.H."/>
            <person name="Kim J.S."/>
            <person name="Kim B.D."/>
            <person name="Cohen O."/>
            <person name="Paran I."/>
            <person name="Suh M.C."/>
            <person name="Lee S.B."/>
            <person name="Kim Y.K."/>
            <person name="Shin Y."/>
            <person name="Noh S.J."/>
            <person name="Park J."/>
            <person name="Seo Y.S."/>
            <person name="Kwon S.Y."/>
            <person name="Kim H.A."/>
            <person name="Park J.M."/>
            <person name="Kim H.J."/>
            <person name="Choi S.B."/>
            <person name="Bosland P.W."/>
            <person name="Reeves G."/>
            <person name="Jo S.H."/>
            <person name="Lee B.W."/>
            <person name="Cho H.T."/>
            <person name="Choi H.S."/>
            <person name="Lee M.S."/>
            <person name="Yu Y."/>
            <person name="Do Choi Y."/>
            <person name="Park B.S."/>
            <person name="van Deynze A."/>
            <person name="Ashrafi H."/>
            <person name="Hill T."/>
            <person name="Kim W.T."/>
            <person name="Pai H.S."/>
            <person name="Ahn H.K."/>
            <person name="Yeam I."/>
            <person name="Giovannoni J.J."/>
            <person name="Rose J.K."/>
            <person name="Sorensen I."/>
            <person name="Lee S.J."/>
            <person name="Kim R.W."/>
            <person name="Choi I.Y."/>
            <person name="Choi B.S."/>
            <person name="Lim J.S."/>
            <person name="Lee Y.H."/>
            <person name="Choi D."/>
        </authorList>
    </citation>
    <scope>NUCLEOTIDE SEQUENCE [LARGE SCALE GENOMIC DNA]</scope>
    <source>
        <strain evidence="2">cv. CM334</strain>
    </source>
</reference>
<dbReference type="Proteomes" id="UP000222542">
    <property type="component" value="Unassembled WGS sequence"/>
</dbReference>